<dbReference type="InterPro" id="IPR050407">
    <property type="entry name" value="Geranylgeranyl_reductase"/>
</dbReference>
<protein>
    <recommendedName>
        <fullName evidence="2">FAD-binding domain-containing protein</fullName>
    </recommendedName>
</protein>
<evidence type="ECO:0000313" key="1">
    <source>
        <dbReference type="EMBL" id="KKN68575.1"/>
    </source>
</evidence>
<dbReference type="EMBL" id="LAZR01000445">
    <property type="protein sequence ID" value="KKN68575.1"/>
    <property type="molecule type" value="Genomic_DNA"/>
</dbReference>
<proteinExistence type="predicted"/>
<dbReference type="AlphaFoldDB" id="A0A0F9SI12"/>
<dbReference type="PRINTS" id="PR00420">
    <property type="entry name" value="RNGMNOXGNASE"/>
</dbReference>
<dbReference type="PANTHER" id="PTHR42685">
    <property type="entry name" value="GERANYLGERANYL DIPHOSPHATE REDUCTASE"/>
    <property type="match status" value="1"/>
</dbReference>
<organism evidence="1">
    <name type="scientific">marine sediment metagenome</name>
    <dbReference type="NCBI Taxonomy" id="412755"/>
    <lineage>
        <taxon>unclassified sequences</taxon>
        <taxon>metagenomes</taxon>
        <taxon>ecological metagenomes</taxon>
    </lineage>
</organism>
<evidence type="ECO:0008006" key="2">
    <source>
        <dbReference type="Google" id="ProtNLM"/>
    </source>
</evidence>
<comment type="caution">
    <text evidence="1">The sequence shown here is derived from an EMBL/GenBank/DDBJ whole genome shotgun (WGS) entry which is preliminary data.</text>
</comment>
<reference evidence="1" key="1">
    <citation type="journal article" date="2015" name="Nature">
        <title>Complex archaea that bridge the gap between prokaryotes and eukaryotes.</title>
        <authorList>
            <person name="Spang A."/>
            <person name="Saw J.H."/>
            <person name="Jorgensen S.L."/>
            <person name="Zaremba-Niedzwiedzka K."/>
            <person name="Martijn J."/>
            <person name="Lind A.E."/>
            <person name="van Eijk R."/>
            <person name="Schleper C."/>
            <person name="Guy L."/>
            <person name="Ettema T.J."/>
        </authorList>
    </citation>
    <scope>NUCLEOTIDE SEQUENCE</scope>
</reference>
<name>A0A0F9SI12_9ZZZZ</name>
<gene>
    <name evidence="1" type="ORF">LCGC14_0450060</name>
</gene>
<dbReference type="PANTHER" id="PTHR42685:SF22">
    <property type="entry name" value="CONDITIONED MEDIUM FACTOR RECEPTOR 1"/>
    <property type="match status" value="1"/>
</dbReference>
<dbReference type="Gene3D" id="3.50.50.60">
    <property type="entry name" value="FAD/NAD(P)-binding domain"/>
    <property type="match status" value="1"/>
</dbReference>
<dbReference type="SUPFAM" id="SSF51905">
    <property type="entry name" value="FAD/NAD(P)-binding domain"/>
    <property type="match status" value="1"/>
</dbReference>
<sequence length="377" mass="41043">MYDVAIVGSGPAGATLARLIGKDYRVLVIDRRTLSGPVGGEGPDRCCGGLVAPAAQKVLANMGLGLPQDVLVGPQVFAVRVMDFDNNLDGDYQRHYINIDRAKFDRWLVSLVPPSVQRRDGCRVRGFEPCDGGTAVRYVSGGRTYVDRARLLVAADGGNSLIRRLAMRTWPDRMGPMPQRYIAIQEWFDLPEPPPYFSAIFDSQITDFYSWTIPKSGALLVGSALRPGRGASGRFDLLKRKLTQLGFRLGRRTRREGAFIYRPRRMAEICTGAPGVVFVGEAAGWISPSSAEGYSFAFDSALHLAAALRGGIEGCQARYAAMSRGMKLKIAFKSIRCPLMYDRRLRGLIVQSGWRALSTATGLLPAGRIGQAAVAPG</sequence>
<dbReference type="NCBIfam" id="NF008519">
    <property type="entry name" value="PRK11445.1"/>
    <property type="match status" value="1"/>
</dbReference>
<dbReference type="InterPro" id="IPR036188">
    <property type="entry name" value="FAD/NAD-bd_sf"/>
</dbReference>
<accession>A0A0F9SI12</accession>